<reference evidence="2" key="1">
    <citation type="journal article" date="2019" name="Int. J. Syst. Evol. Microbiol.">
        <title>The Global Catalogue of Microorganisms (GCM) 10K type strain sequencing project: providing services to taxonomists for standard genome sequencing and annotation.</title>
        <authorList>
            <consortium name="The Broad Institute Genomics Platform"/>
            <consortium name="The Broad Institute Genome Sequencing Center for Infectious Disease"/>
            <person name="Wu L."/>
            <person name="Ma J."/>
        </authorList>
    </citation>
    <scope>NUCLEOTIDE SEQUENCE [LARGE SCALE GENOMIC DNA]</scope>
    <source>
        <strain evidence="2">JCM 16601</strain>
    </source>
</reference>
<dbReference type="RefSeq" id="WP_259087262.1">
    <property type="nucleotide sequence ID" value="NZ_BAAAZC010000019.1"/>
</dbReference>
<evidence type="ECO:0000313" key="1">
    <source>
        <dbReference type="EMBL" id="GAA3976660.1"/>
    </source>
</evidence>
<gene>
    <name evidence="1" type="ORF">GCM10022210_29310</name>
</gene>
<dbReference type="EMBL" id="BAAAZC010000019">
    <property type="protein sequence ID" value="GAA3976660.1"/>
    <property type="molecule type" value="Genomic_DNA"/>
</dbReference>
<accession>A0ABP7Q527</accession>
<name>A0ABP7Q527_9SPHI</name>
<comment type="caution">
    <text evidence="1">The sequence shown here is derived from an EMBL/GenBank/DDBJ whole genome shotgun (WGS) entry which is preliminary data.</text>
</comment>
<sequence>MSFIIIETFGGPEFAIVVTDQDGINLVFDTRQEAEEEKGNCQDAIVVEI</sequence>
<organism evidence="1 2">
    <name type="scientific">Mucilaginibacter dorajii</name>
    <dbReference type="NCBI Taxonomy" id="692994"/>
    <lineage>
        <taxon>Bacteria</taxon>
        <taxon>Pseudomonadati</taxon>
        <taxon>Bacteroidota</taxon>
        <taxon>Sphingobacteriia</taxon>
        <taxon>Sphingobacteriales</taxon>
        <taxon>Sphingobacteriaceae</taxon>
        <taxon>Mucilaginibacter</taxon>
    </lineage>
</organism>
<protein>
    <submittedName>
        <fullName evidence="1">Uncharacterized protein</fullName>
    </submittedName>
</protein>
<proteinExistence type="predicted"/>
<keyword evidence="2" id="KW-1185">Reference proteome</keyword>
<evidence type="ECO:0000313" key="2">
    <source>
        <dbReference type="Proteomes" id="UP001500742"/>
    </source>
</evidence>
<dbReference type="Proteomes" id="UP001500742">
    <property type="component" value="Unassembled WGS sequence"/>
</dbReference>